<comment type="caution">
    <text evidence="1">The sequence shown here is derived from an EMBL/GenBank/DDBJ whole genome shotgun (WGS) entry which is preliminary data.</text>
</comment>
<dbReference type="Proteomes" id="UP000652761">
    <property type="component" value="Unassembled WGS sequence"/>
</dbReference>
<accession>A0A843V7M1</accession>
<keyword evidence="2" id="KW-1185">Reference proteome</keyword>
<gene>
    <name evidence="1" type="ORF">Taro_027016</name>
</gene>
<dbReference type="AlphaFoldDB" id="A0A843V7M1"/>
<evidence type="ECO:0000313" key="1">
    <source>
        <dbReference type="EMBL" id="MQL94362.1"/>
    </source>
</evidence>
<organism evidence="1 2">
    <name type="scientific">Colocasia esculenta</name>
    <name type="common">Wild taro</name>
    <name type="synonym">Arum esculentum</name>
    <dbReference type="NCBI Taxonomy" id="4460"/>
    <lineage>
        <taxon>Eukaryota</taxon>
        <taxon>Viridiplantae</taxon>
        <taxon>Streptophyta</taxon>
        <taxon>Embryophyta</taxon>
        <taxon>Tracheophyta</taxon>
        <taxon>Spermatophyta</taxon>
        <taxon>Magnoliopsida</taxon>
        <taxon>Liliopsida</taxon>
        <taxon>Araceae</taxon>
        <taxon>Aroideae</taxon>
        <taxon>Colocasieae</taxon>
        <taxon>Colocasia</taxon>
    </lineage>
</organism>
<proteinExistence type="predicted"/>
<sequence>MRERRQWDSDTYSADALYLWFLVCSVLGEFPTEPVTREAHPYPYSRQTVSTFTALISCLALL</sequence>
<evidence type="ECO:0000313" key="2">
    <source>
        <dbReference type="Proteomes" id="UP000652761"/>
    </source>
</evidence>
<reference evidence="1" key="1">
    <citation type="submission" date="2017-07" db="EMBL/GenBank/DDBJ databases">
        <title>Taro Niue Genome Assembly and Annotation.</title>
        <authorList>
            <person name="Atibalentja N."/>
            <person name="Keating K."/>
            <person name="Fields C.J."/>
        </authorList>
    </citation>
    <scope>NUCLEOTIDE SEQUENCE</scope>
    <source>
        <strain evidence="1">Niue_2</strain>
        <tissue evidence="1">Leaf</tissue>
    </source>
</reference>
<dbReference type="EMBL" id="NMUH01001664">
    <property type="protein sequence ID" value="MQL94362.1"/>
    <property type="molecule type" value="Genomic_DNA"/>
</dbReference>
<name>A0A843V7M1_COLES</name>
<protein>
    <submittedName>
        <fullName evidence="1">Uncharacterized protein</fullName>
    </submittedName>
</protein>